<organism evidence="1">
    <name type="scientific">Arundo donax</name>
    <name type="common">Giant reed</name>
    <name type="synonym">Donax arundinaceus</name>
    <dbReference type="NCBI Taxonomy" id="35708"/>
    <lineage>
        <taxon>Eukaryota</taxon>
        <taxon>Viridiplantae</taxon>
        <taxon>Streptophyta</taxon>
        <taxon>Embryophyta</taxon>
        <taxon>Tracheophyta</taxon>
        <taxon>Spermatophyta</taxon>
        <taxon>Magnoliopsida</taxon>
        <taxon>Liliopsida</taxon>
        <taxon>Poales</taxon>
        <taxon>Poaceae</taxon>
        <taxon>PACMAD clade</taxon>
        <taxon>Arundinoideae</taxon>
        <taxon>Arundineae</taxon>
        <taxon>Arundo</taxon>
    </lineage>
</organism>
<dbReference type="AlphaFoldDB" id="A0A0A9C3Q2"/>
<evidence type="ECO:0000313" key="1">
    <source>
        <dbReference type="EMBL" id="JAD66137.1"/>
    </source>
</evidence>
<protein>
    <submittedName>
        <fullName evidence="1">Uncharacterized protein</fullName>
    </submittedName>
</protein>
<dbReference type="EMBL" id="GBRH01231758">
    <property type="protein sequence ID" value="JAD66137.1"/>
    <property type="molecule type" value="Transcribed_RNA"/>
</dbReference>
<proteinExistence type="predicted"/>
<reference evidence="1" key="2">
    <citation type="journal article" date="2015" name="Data Brief">
        <title>Shoot transcriptome of the giant reed, Arundo donax.</title>
        <authorList>
            <person name="Barrero R.A."/>
            <person name="Guerrero F.D."/>
            <person name="Moolhuijzen P."/>
            <person name="Goolsby J.A."/>
            <person name="Tidwell J."/>
            <person name="Bellgard S.E."/>
            <person name="Bellgard M.I."/>
        </authorList>
    </citation>
    <scope>NUCLEOTIDE SEQUENCE</scope>
    <source>
        <tissue evidence="1">Shoot tissue taken approximately 20 cm above the soil surface</tissue>
    </source>
</reference>
<reference evidence="1" key="1">
    <citation type="submission" date="2014-09" db="EMBL/GenBank/DDBJ databases">
        <authorList>
            <person name="Magalhaes I.L.F."/>
            <person name="Oliveira U."/>
            <person name="Santos F.R."/>
            <person name="Vidigal T.H.D.A."/>
            <person name="Brescovit A.D."/>
            <person name="Santos A.J."/>
        </authorList>
    </citation>
    <scope>NUCLEOTIDE SEQUENCE</scope>
    <source>
        <tissue evidence="1">Shoot tissue taken approximately 20 cm above the soil surface</tissue>
    </source>
</reference>
<name>A0A0A9C3Q2_ARUDO</name>
<sequence length="36" mass="4522">MEFIWMDKCASIQLMSHMFHKYGSYSARFHERRQIR</sequence>
<accession>A0A0A9C3Q2</accession>